<sequence length="480" mass="52138">MTAKPIFELLTQDSREKIIQQSFSLLEEQGVDVNSPKALKCLVQAGCTADGIRVKIPRKLVKSSIESAPSVIKIYDRNGIEAMDLGKQNTYFGPGPTCPNFFDAYTGERRKAVKNDASLTALLTDALPNIDFAMSLCMIGDKTKELADIHEIDAMMRNTTKPLVGWAFNARNLQIIIDMCAVAAGGLETLQEKPFIIIYSEPTTPFVHSKDALEKLMLLAENNIPCVYTPGMIMGATAPVTVAGALSVGLCECLTGLVLSQAVRKGAPFIGGAPGGPMDMKTMQHSYGAPEWVLLHSASVEVFHALDIPVFTAAGASDSKTVDAQSAAEAMLQIIGALGTGGNLIHDVGFMDLGMTGSPLHLVMCDELIGMARRMMEGVPVDEDHLAREVIEDVGPGGNFLSEEHTFEFFREEIWNPSLMDRHTYGDWQKAGSKTMTDRAQDKMLELLQTHRPKPLPDAVLKKLEQLVEAAEQDFTGNPL</sequence>
<dbReference type="Gene3D" id="3.20.20.480">
    <property type="entry name" value="Trimethylamine methyltransferase-like"/>
    <property type="match status" value="1"/>
</dbReference>
<evidence type="ECO:0000313" key="4">
    <source>
        <dbReference type="EMBL" id="SHE50241.1"/>
    </source>
</evidence>
<dbReference type="Proteomes" id="UP000184245">
    <property type="component" value="Unassembled WGS sequence"/>
</dbReference>
<gene>
    <name evidence="4" type="ORF">SAMN02745158_00670</name>
</gene>
<dbReference type="AlphaFoldDB" id="A0A1M4U0E4"/>
<dbReference type="GO" id="GO:0008168">
    <property type="term" value="F:methyltransferase activity"/>
    <property type="evidence" value="ECO:0007669"/>
    <property type="project" value="UniProtKB-KW"/>
</dbReference>
<accession>A0A1M4U0E4</accession>
<evidence type="ECO:0000256" key="3">
    <source>
        <dbReference type="ARBA" id="ARBA00022679"/>
    </source>
</evidence>
<dbReference type="RefSeq" id="WP_072848978.1">
    <property type="nucleotide sequence ID" value="NZ_FQVI01000002.1"/>
</dbReference>
<proteinExistence type="inferred from homology"/>
<dbReference type="Pfam" id="PF06253">
    <property type="entry name" value="MTTB"/>
    <property type="match status" value="1"/>
</dbReference>
<reference evidence="4 5" key="1">
    <citation type="submission" date="2016-11" db="EMBL/GenBank/DDBJ databases">
        <authorList>
            <person name="Jaros S."/>
            <person name="Januszkiewicz K."/>
            <person name="Wedrychowicz H."/>
        </authorList>
    </citation>
    <scope>NUCLEOTIDE SEQUENCE [LARGE SCALE GENOMIC DNA]</scope>
    <source>
        <strain evidence="4 5">DSM 17459</strain>
    </source>
</reference>
<keyword evidence="3 4" id="KW-0808">Transferase</keyword>
<dbReference type="InterPro" id="IPR010426">
    <property type="entry name" value="MTTB_MeTrfase"/>
</dbReference>
<keyword evidence="2 4" id="KW-0489">Methyltransferase</keyword>
<dbReference type="GO" id="GO:0032259">
    <property type="term" value="P:methylation"/>
    <property type="evidence" value="ECO:0007669"/>
    <property type="project" value="UniProtKB-KW"/>
</dbReference>
<organism evidence="4 5">
    <name type="scientific">Lactonifactor longoviformis DSM 17459</name>
    <dbReference type="NCBI Taxonomy" id="1122155"/>
    <lineage>
        <taxon>Bacteria</taxon>
        <taxon>Bacillati</taxon>
        <taxon>Bacillota</taxon>
        <taxon>Clostridia</taxon>
        <taxon>Eubacteriales</taxon>
        <taxon>Clostridiaceae</taxon>
        <taxon>Lactonifactor</taxon>
    </lineage>
</organism>
<name>A0A1M4U0E4_9CLOT</name>
<comment type="similarity">
    <text evidence="1">Belongs to the trimethylamine methyltransferase family.</text>
</comment>
<dbReference type="GO" id="GO:0015948">
    <property type="term" value="P:methanogenesis"/>
    <property type="evidence" value="ECO:0007669"/>
    <property type="project" value="InterPro"/>
</dbReference>
<keyword evidence="5" id="KW-1185">Reference proteome</keyword>
<dbReference type="EMBL" id="FQVI01000002">
    <property type="protein sequence ID" value="SHE50241.1"/>
    <property type="molecule type" value="Genomic_DNA"/>
</dbReference>
<protein>
    <submittedName>
        <fullName evidence="4">Trimethylamine---corrinoid protein Co-methyltransferase</fullName>
    </submittedName>
</protein>
<evidence type="ECO:0000256" key="2">
    <source>
        <dbReference type="ARBA" id="ARBA00022603"/>
    </source>
</evidence>
<dbReference type="InterPro" id="IPR038601">
    <property type="entry name" value="MttB-like_sf"/>
</dbReference>
<dbReference type="OrthoDB" id="5418352at2"/>
<dbReference type="STRING" id="1122155.SAMN02745158_00670"/>
<evidence type="ECO:0000313" key="5">
    <source>
        <dbReference type="Proteomes" id="UP000184245"/>
    </source>
</evidence>
<evidence type="ECO:0000256" key="1">
    <source>
        <dbReference type="ARBA" id="ARBA00007137"/>
    </source>
</evidence>